<sequence>MVLLLGEDDWGSGATEQYQY</sequence>
<name>T0KA93_COLGC</name>
<feature type="compositionally biased region" description="Acidic residues" evidence="1">
    <location>
        <begin position="1"/>
        <end position="10"/>
    </location>
</feature>
<gene>
    <name evidence="2" type="ORF">CGLO_10651</name>
</gene>
<protein>
    <submittedName>
        <fullName evidence="2">Uncharacterized protein</fullName>
    </submittedName>
</protein>
<organism evidence="2 3">
    <name type="scientific">Colletotrichum gloeosporioides (strain Cg-14)</name>
    <name type="common">Anthracnose fungus</name>
    <name type="synonym">Glomerella cingulata</name>
    <dbReference type="NCBI Taxonomy" id="1237896"/>
    <lineage>
        <taxon>Eukaryota</taxon>
        <taxon>Fungi</taxon>
        <taxon>Dikarya</taxon>
        <taxon>Ascomycota</taxon>
        <taxon>Pezizomycotina</taxon>
        <taxon>Sordariomycetes</taxon>
        <taxon>Hypocreomycetidae</taxon>
        <taxon>Glomerellales</taxon>
        <taxon>Glomerellaceae</taxon>
        <taxon>Colletotrichum</taxon>
        <taxon>Colletotrichum gloeosporioides species complex</taxon>
    </lineage>
</organism>
<evidence type="ECO:0000313" key="2">
    <source>
        <dbReference type="EMBL" id="EQB49963.1"/>
    </source>
</evidence>
<dbReference type="Proteomes" id="UP000015530">
    <property type="component" value="Unassembled WGS sequence"/>
</dbReference>
<dbReference type="EMBL" id="AMYD01002185">
    <property type="protein sequence ID" value="EQB49963.1"/>
    <property type="molecule type" value="Genomic_DNA"/>
</dbReference>
<evidence type="ECO:0000256" key="1">
    <source>
        <dbReference type="SAM" id="MobiDB-lite"/>
    </source>
</evidence>
<dbReference type="AlphaFoldDB" id="T0KA93"/>
<accession>T0KA93</accession>
<evidence type="ECO:0000313" key="3">
    <source>
        <dbReference type="Proteomes" id="UP000015530"/>
    </source>
</evidence>
<reference evidence="3" key="1">
    <citation type="journal article" date="2013" name="Mol. Plant Microbe Interact.">
        <title>Global aspects of pacC regulation of pathogenicity genes in Colletotrichum gloeosporioides as revealed by transcriptome analysis.</title>
        <authorList>
            <person name="Alkan N."/>
            <person name="Meng X."/>
            <person name="Friedlander G."/>
            <person name="Reuveni E."/>
            <person name="Sukno S."/>
            <person name="Sherman A."/>
            <person name="Thon M."/>
            <person name="Fluhr R."/>
            <person name="Prusky D."/>
        </authorList>
    </citation>
    <scope>NUCLEOTIDE SEQUENCE [LARGE SCALE GENOMIC DNA]</scope>
    <source>
        <strain evidence="3">Cg-14</strain>
    </source>
</reference>
<feature type="region of interest" description="Disordered" evidence="1">
    <location>
        <begin position="1"/>
        <end position="20"/>
    </location>
</feature>
<proteinExistence type="predicted"/>
<comment type="caution">
    <text evidence="2">The sequence shown here is derived from an EMBL/GenBank/DDBJ whole genome shotgun (WGS) entry which is preliminary data.</text>
</comment>
<dbReference type="HOGENOM" id="CLU_3428487_0_0_1"/>